<proteinExistence type="predicted"/>
<dbReference type="Proteomes" id="UP000244655">
    <property type="component" value="Chromosome"/>
</dbReference>
<evidence type="ECO:0008006" key="3">
    <source>
        <dbReference type="Google" id="ProtNLM"/>
    </source>
</evidence>
<dbReference type="PROSITE" id="PS51257">
    <property type="entry name" value="PROKAR_LIPOPROTEIN"/>
    <property type="match status" value="1"/>
</dbReference>
<evidence type="ECO:0000313" key="2">
    <source>
        <dbReference type="Proteomes" id="UP000244655"/>
    </source>
</evidence>
<dbReference type="RefSeq" id="WP_108729017.1">
    <property type="nucleotide sequence ID" value="NZ_CP025785.1"/>
</dbReference>
<evidence type="ECO:0000313" key="1">
    <source>
        <dbReference type="EMBL" id="AWG42618.1"/>
    </source>
</evidence>
<sequence>MIKSSTIQKVFMLISLSVVFIGCTKKTTKINFNDIDTSYNEKDGLIIESIVAKEESESFTYKIRIPKIVNSRTENNNLKEFNDEIRDYADSIVNNLNGLVQNPKKDLKKAILNIDYEIYHGYNIYTLIITATQEINDTSITNYRSYYIRDNGNYIYNIEEIIKVEEAFPYFTQRIKEKTQPNKLLFDLQQAVIYFENKRVVIKFPPYVFNLDDTEYTENIFEFNEEEVKKYIK</sequence>
<accession>A0A2S1LWG3</accession>
<dbReference type="EMBL" id="CP025785">
    <property type="protein sequence ID" value="AWG42618.1"/>
    <property type="molecule type" value="Genomic_DNA"/>
</dbReference>
<protein>
    <recommendedName>
        <fullName evidence="3">Lipoprotein</fullName>
    </recommendedName>
</protein>
<keyword evidence="2" id="KW-1185">Reference proteome</keyword>
<dbReference type="OrthoDB" id="350468at2"/>
<name>A0A2S1LWG3_9SPIR</name>
<reference evidence="1 2" key="1">
    <citation type="submission" date="2018-01" db="EMBL/GenBank/DDBJ databases">
        <title>Genome sequence of Borrelia tachyglossi.</title>
        <authorList>
            <person name="Gofton A.W."/>
        </authorList>
    </citation>
    <scope>NUCLEOTIDE SEQUENCE [LARGE SCALE GENOMIC DNA]</scope>
    <source>
        <strain evidence="1 2">Bc-F10-1268</strain>
    </source>
</reference>
<dbReference type="AlphaFoldDB" id="A0A2S1LWG3"/>
<gene>
    <name evidence="1" type="ORF">CR532_01165</name>
</gene>
<organism evidence="1 2">
    <name type="scientific">Candidatus Borreliella tachyglossi</name>
    <dbReference type="NCBI Taxonomy" id="1964448"/>
    <lineage>
        <taxon>Bacteria</taxon>
        <taxon>Pseudomonadati</taxon>
        <taxon>Spirochaetota</taxon>
        <taxon>Spirochaetia</taxon>
        <taxon>Spirochaetales</taxon>
        <taxon>Borreliaceae</taxon>
        <taxon>Borreliella</taxon>
    </lineage>
</organism>